<feature type="signal peptide" evidence="16">
    <location>
        <begin position="1"/>
        <end position="21"/>
    </location>
</feature>
<comment type="function">
    <text evidence="13">Cytochromes P450 are a group of heme-thiolate monooxygenases. They oxidize a variety of structurally unrelated compounds, including steroids, fatty acids, and xenobiotics.</text>
</comment>
<evidence type="ECO:0000256" key="13">
    <source>
        <dbReference type="ARBA" id="ARBA00043906"/>
    </source>
</evidence>
<dbReference type="InterPro" id="IPR002401">
    <property type="entry name" value="Cyt_P450_E_grp-I"/>
</dbReference>
<feature type="compositionally biased region" description="Basic and acidic residues" evidence="15">
    <location>
        <begin position="23"/>
        <end position="49"/>
    </location>
</feature>
<evidence type="ECO:0000256" key="4">
    <source>
        <dbReference type="ARBA" id="ARBA00010617"/>
    </source>
</evidence>
<evidence type="ECO:0000313" key="18">
    <source>
        <dbReference type="Proteomes" id="UP000789390"/>
    </source>
</evidence>
<feature type="binding site" description="axial binding residue" evidence="14">
    <location>
        <position position="698"/>
    </location>
    <ligand>
        <name>heme</name>
        <dbReference type="ChEBI" id="CHEBI:30413"/>
    </ligand>
    <ligandPart>
        <name>Fe</name>
        <dbReference type="ChEBI" id="CHEBI:18248"/>
    </ligandPart>
</feature>
<evidence type="ECO:0000256" key="6">
    <source>
        <dbReference type="ARBA" id="ARBA00022723"/>
    </source>
</evidence>
<feature type="region of interest" description="Disordered" evidence="15">
    <location>
        <begin position="94"/>
        <end position="206"/>
    </location>
</feature>
<evidence type="ECO:0000256" key="8">
    <source>
        <dbReference type="ARBA" id="ARBA00022848"/>
    </source>
</evidence>
<comment type="caution">
    <text evidence="17">The sequence shown here is derived from an EMBL/GenBank/DDBJ whole genome shotgun (WGS) entry which is preliminary data.</text>
</comment>
<dbReference type="InterPro" id="IPR001128">
    <property type="entry name" value="Cyt_P450"/>
</dbReference>
<evidence type="ECO:0000313" key="17">
    <source>
        <dbReference type="EMBL" id="CAH0108323.1"/>
    </source>
</evidence>
<protein>
    <recommendedName>
        <fullName evidence="19">Cytochrome P450</fullName>
    </recommendedName>
</protein>
<dbReference type="GO" id="GO:0005789">
    <property type="term" value="C:endoplasmic reticulum membrane"/>
    <property type="evidence" value="ECO:0007669"/>
    <property type="project" value="UniProtKB-SubCell"/>
</dbReference>
<evidence type="ECO:0008006" key="19">
    <source>
        <dbReference type="Google" id="ProtNLM"/>
    </source>
</evidence>
<reference evidence="17" key="1">
    <citation type="submission" date="2021-11" db="EMBL/GenBank/DDBJ databases">
        <authorList>
            <person name="Schell T."/>
        </authorList>
    </citation>
    <scope>NUCLEOTIDE SEQUENCE</scope>
    <source>
        <strain evidence="17">M5</strain>
    </source>
</reference>
<proteinExistence type="inferred from homology"/>
<keyword evidence="18" id="KW-1185">Reference proteome</keyword>
<feature type="chain" id="PRO_5035311709" description="Cytochrome P450" evidence="16">
    <location>
        <begin position="22"/>
        <end position="758"/>
    </location>
</feature>
<dbReference type="FunFam" id="1.10.630.10:FF:000042">
    <property type="entry name" value="Cytochrome P450"/>
    <property type="match status" value="1"/>
</dbReference>
<dbReference type="InterPro" id="IPR036396">
    <property type="entry name" value="Cyt_P450_sf"/>
</dbReference>
<accession>A0A8J2RTT3</accession>
<feature type="compositionally biased region" description="Pro residues" evidence="15">
    <location>
        <begin position="142"/>
        <end position="189"/>
    </location>
</feature>
<evidence type="ECO:0000256" key="2">
    <source>
        <dbReference type="ARBA" id="ARBA00004174"/>
    </source>
</evidence>
<dbReference type="PRINTS" id="PR00385">
    <property type="entry name" value="P450"/>
</dbReference>
<dbReference type="OrthoDB" id="2789670at2759"/>
<keyword evidence="7" id="KW-0256">Endoplasmic reticulum</keyword>
<evidence type="ECO:0000256" key="12">
    <source>
        <dbReference type="ARBA" id="ARBA00023136"/>
    </source>
</evidence>
<organism evidence="17 18">
    <name type="scientific">Daphnia galeata</name>
    <dbReference type="NCBI Taxonomy" id="27404"/>
    <lineage>
        <taxon>Eukaryota</taxon>
        <taxon>Metazoa</taxon>
        <taxon>Ecdysozoa</taxon>
        <taxon>Arthropoda</taxon>
        <taxon>Crustacea</taxon>
        <taxon>Branchiopoda</taxon>
        <taxon>Diplostraca</taxon>
        <taxon>Cladocera</taxon>
        <taxon>Anomopoda</taxon>
        <taxon>Daphniidae</taxon>
        <taxon>Daphnia</taxon>
    </lineage>
</organism>
<evidence type="ECO:0000256" key="9">
    <source>
        <dbReference type="ARBA" id="ARBA00023002"/>
    </source>
</evidence>
<comment type="similarity">
    <text evidence="4">Belongs to the cytochrome P450 family.</text>
</comment>
<dbReference type="EMBL" id="CAKKLH010000283">
    <property type="protein sequence ID" value="CAH0108323.1"/>
    <property type="molecule type" value="Genomic_DNA"/>
</dbReference>
<evidence type="ECO:0000256" key="5">
    <source>
        <dbReference type="ARBA" id="ARBA00022617"/>
    </source>
</evidence>
<dbReference type="PRINTS" id="PR00463">
    <property type="entry name" value="EP450I"/>
</dbReference>
<comment type="subcellular location">
    <subcellularLocation>
        <location evidence="3">Endoplasmic reticulum membrane</location>
        <topology evidence="3">Peripheral membrane protein</topology>
    </subcellularLocation>
    <subcellularLocation>
        <location evidence="2">Microsome membrane</location>
        <topology evidence="2">Peripheral membrane protein</topology>
    </subcellularLocation>
</comment>
<dbReference type="GO" id="GO:0005506">
    <property type="term" value="F:iron ion binding"/>
    <property type="evidence" value="ECO:0007669"/>
    <property type="project" value="InterPro"/>
</dbReference>
<gene>
    <name evidence="17" type="ORF">DGAL_LOCUS11694</name>
</gene>
<evidence type="ECO:0000256" key="11">
    <source>
        <dbReference type="ARBA" id="ARBA00023033"/>
    </source>
</evidence>
<dbReference type="GO" id="GO:0008395">
    <property type="term" value="F:steroid hydroxylase activity"/>
    <property type="evidence" value="ECO:0007669"/>
    <property type="project" value="TreeGrafter"/>
</dbReference>
<keyword evidence="9" id="KW-0560">Oxidoreductase</keyword>
<dbReference type="InterPro" id="IPR017972">
    <property type="entry name" value="Cyt_P450_CS"/>
</dbReference>
<keyword evidence="6 14" id="KW-0479">Metal-binding</keyword>
<dbReference type="PANTHER" id="PTHR24302:SF15">
    <property type="entry name" value="FATTY-ACID PEROXYGENASE"/>
    <property type="match status" value="1"/>
</dbReference>
<evidence type="ECO:0000256" key="1">
    <source>
        <dbReference type="ARBA" id="ARBA00001971"/>
    </source>
</evidence>
<dbReference type="Pfam" id="PF00067">
    <property type="entry name" value="p450"/>
    <property type="match status" value="1"/>
</dbReference>
<comment type="cofactor">
    <cofactor evidence="1 14">
        <name>heme</name>
        <dbReference type="ChEBI" id="CHEBI:30413"/>
    </cofactor>
</comment>
<evidence type="ECO:0000256" key="15">
    <source>
        <dbReference type="SAM" id="MobiDB-lite"/>
    </source>
</evidence>
<dbReference type="PANTHER" id="PTHR24302">
    <property type="entry name" value="CYTOCHROME P450 FAMILY 3"/>
    <property type="match status" value="1"/>
</dbReference>
<evidence type="ECO:0000256" key="14">
    <source>
        <dbReference type="PIRSR" id="PIRSR602401-1"/>
    </source>
</evidence>
<evidence type="ECO:0000256" key="7">
    <source>
        <dbReference type="ARBA" id="ARBA00022824"/>
    </source>
</evidence>
<dbReference type="CDD" id="cd11055">
    <property type="entry name" value="CYP3A-like"/>
    <property type="match status" value="1"/>
</dbReference>
<sequence>MKLNTQSVLLLSCLLLATSVAEPNREKRSPDGHGHHEHHDRTHDHEHGQRGVPIHTPDVSQQCYEQHYASPPAYVAQRSEYQDPQSYLYEEHQAAPSNDTPMGPPANESQPAPNYSPPAPEYSAPAPEYSPPAPDYSSPAPQYSPPAPAYSPPAPAYSPPASYSPPAPAYSPPAPAYSPPASYSPPAPDYSPSAPQPYQTQAAPSYNPPAPTYISAAAQYTPSYVAPQQTYEVPQYSYGAPKGKKPTGSYGAPKPPKAPYKILRWATLLYATSTFNYFSDQGIPGPKPIPIFGNMWGVWKENLPEYDIALVKKYGKVFGYFDGPIPNLVITDVDMIKAMFVKDFDHFADRRSFEMKSKVMRKWLSLMKGQEWKDIRSSVTPAFTSGKIKRMSGLIKDCIGDMCDRVTIFAEKDGKIDAKQVFSVFTMDVIARCAFGLKIDTLGSENDPFVKNAQYVLNPPSYKSVVSAIPFMYPELFSTFGYFTERLIVTEEMKFFFKLLENVLKDRSQSDKKFNDFIEAADEAISGYTKIVDGKTVPMWTREDIDEIIIGQSTLFLLAGFDTTATTMTSACFQLARNPDIQEKLYESIAAKMAEYDEVCHEVVQSIPYLEMVIQEVLRYYPPLIRVERECTKDYSYDNGRIKMKKGYTVSIPTYALHHMEEYYPDPEKFDPERWSPENKAKRSAYTYLAFGTGPRNCVGMRFAMEELKMALFTLVQKFRFYPVEETLEKLQFDDGLNQLLQPIQGIVGVELRQSNSN</sequence>
<dbReference type="Gene3D" id="1.10.630.10">
    <property type="entry name" value="Cytochrome P450"/>
    <property type="match status" value="1"/>
</dbReference>
<keyword evidence="5 14" id="KW-0349">Heme</keyword>
<evidence type="ECO:0000256" key="10">
    <source>
        <dbReference type="ARBA" id="ARBA00023004"/>
    </source>
</evidence>
<keyword evidence="16" id="KW-0732">Signal</keyword>
<evidence type="ECO:0000256" key="3">
    <source>
        <dbReference type="ARBA" id="ARBA00004406"/>
    </source>
</evidence>
<dbReference type="GO" id="GO:0016705">
    <property type="term" value="F:oxidoreductase activity, acting on paired donors, with incorporation or reduction of molecular oxygen"/>
    <property type="evidence" value="ECO:0007669"/>
    <property type="project" value="InterPro"/>
</dbReference>
<feature type="region of interest" description="Disordered" evidence="15">
    <location>
        <begin position="22"/>
        <end position="56"/>
    </location>
</feature>
<keyword evidence="10 14" id="KW-0408">Iron</keyword>
<evidence type="ECO:0000256" key="16">
    <source>
        <dbReference type="SAM" id="SignalP"/>
    </source>
</evidence>
<dbReference type="Proteomes" id="UP000789390">
    <property type="component" value="Unassembled WGS sequence"/>
</dbReference>
<dbReference type="SUPFAM" id="SSF48264">
    <property type="entry name" value="Cytochrome P450"/>
    <property type="match status" value="1"/>
</dbReference>
<keyword evidence="11" id="KW-0503">Monooxygenase</keyword>
<keyword evidence="8" id="KW-0492">Microsome</keyword>
<dbReference type="InterPro" id="IPR050705">
    <property type="entry name" value="Cytochrome_P450_3A"/>
</dbReference>
<name>A0A8J2RTT3_9CRUS</name>
<dbReference type="AlphaFoldDB" id="A0A8J2RTT3"/>
<keyword evidence="12" id="KW-0472">Membrane</keyword>
<dbReference type="GO" id="GO:0020037">
    <property type="term" value="F:heme binding"/>
    <property type="evidence" value="ECO:0007669"/>
    <property type="project" value="InterPro"/>
</dbReference>
<dbReference type="PROSITE" id="PS00086">
    <property type="entry name" value="CYTOCHROME_P450"/>
    <property type="match status" value="1"/>
</dbReference>